<dbReference type="SUPFAM" id="SSF52833">
    <property type="entry name" value="Thioredoxin-like"/>
    <property type="match status" value="1"/>
</dbReference>
<feature type="domain" description="DSBA-like thioredoxin" evidence="1">
    <location>
        <begin position="4"/>
        <end position="203"/>
    </location>
</feature>
<proteinExistence type="predicted"/>
<dbReference type="Proteomes" id="UP000634647">
    <property type="component" value="Unassembled WGS sequence"/>
</dbReference>
<sequence>MIRLDIFWDPICPWCYIGKTLLDRALESRPAHPFAIAWHPFQLNPDMPAGGRDRQAYLEAKFGGPERARMVYGKIAEAARAAGVDIDFERITRTPNTLDALRLAHWAQIEGKQSLAAGALFRAYFREGRDIGDKVTLATIAGAIGMDSAATLRLLEGDADIETIRTRDAHARARGINAVPTFIIADQHVLPGAQPVELWQQVIDEIGSAGGEDGQQAGAAPDPFG</sequence>
<dbReference type="InterPro" id="IPR001853">
    <property type="entry name" value="DSBA-like_thioredoxin_dom"/>
</dbReference>
<dbReference type="Proteomes" id="UP000199541">
    <property type="component" value="Unassembled WGS sequence"/>
</dbReference>
<dbReference type="Pfam" id="PF01323">
    <property type="entry name" value="DSBA"/>
    <property type="match status" value="1"/>
</dbReference>
<dbReference type="GO" id="GO:0016853">
    <property type="term" value="F:isomerase activity"/>
    <property type="evidence" value="ECO:0007669"/>
    <property type="project" value="UniProtKB-KW"/>
</dbReference>
<reference evidence="3 4" key="2">
    <citation type="submission" date="2016-10" db="EMBL/GenBank/DDBJ databases">
        <authorList>
            <person name="Varghese N."/>
            <person name="Submissions S."/>
        </authorList>
    </citation>
    <scope>NUCLEOTIDE SEQUENCE [LARGE SCALE GENOMIC DNA]</scope>
    <source>
        <strain evidence="3 4">DSM 24802</strain>
    </source>
</reference>
<dbReference type="PANTHER" id="PTHR13887">
    <property type="entry name" value="GLUTATHIONE S-TRANSFERASE KAPPA"/>
    <property type="match status" value="1"/>
</dbReference>
<keyword evidence="3" id="KW-0413">Isomerase</keyword>
<reference evidence="2" key="3">
    <citation type="submission" date="2023-06" db="EMBL/GenBank/DDBJ databases">
        <authorList>
            <person name="Sun Q."/>
            <person name="Zhou Y."/>
        </authorList>
    </citation>
    <scope>NUCLEOTIDE SEQUENCE</scope>
    <source>
        <strain evidence="2">CGMCC 1.10859</strain>
    </source>
</reference>
<dbReference type="EMBL" id="BNAB01000009">
    <property type="protein sequence ID" value="GHE02478.1"/>
    <property type="molecule type" value="Genomic_DNA"/>
</dbReference>
<keyword evidence="4" id="KW-1185">Reference proteome</keyword>
<dbReference type="PANTHER" id="PTHR13887:SF41">
    <property type="entry name" value="THIOREDOXIN SUPERFAMILY PROTEIN"/>
    <property type="match status" value="1"/>
</dbReference>
<comment type="caution">
    <text evidence="2">The sequence shown here is derived from an EMBL/GenBank/DDBJ whole genome shotgun (WGS) entry which is preliminary data.</text>
</comment>
<evidence type="ECO:0000313" key="3">
    <source>
        <dbReference type="EMBL" id="SDX29272.1"/>
    </source>
</evidence>
<reference evidence="2" key="1">
    <citation type="journal article" date="2014" name="Int. J. Syst. Evol. Microbiol.">
        <title>Complete genome sequence of Corynebacterium casei LMG S-19264T (=DSM 44701T), isolated from a smear-ripened cheese.</title>
        <authorList>
            <consortium name="US DOE Joint Genome Institute (JGI-PGF)"/>
            <person name="Walter F."/>
            <person name="Albersmeier A."/>
            <person name="Kalinowski J."/>
            <person name="Ruckert C."/>
        </authorList>
    </citation>
    <scope>NUCLEOTIDE SEQUENCE</scope>
    <source>
        <strain evidence="2">CGMCC 1.10859</strain>
    </source>
</reference>
<dbReference type="AlphaFoldDB" id="A0AAN4USR2"/>
<accession>A0AAN4USR2</accession>
<evidence type="ECO:0000313" key="4">
    <source>
        <dbReference type="Proteomes" id="UP000199541"/>
    </source>
</evidence>
<name>A0AAN4USR2_9RHOB</name>
<dbReference type="Gene3D" id="3.40.30.10">
    <property type="entry name" value="Glutaredoxin"/>
    <property type="match status" value="1"/>
</dbReference>
<evidence type="ECO:0000313" key="5">
    <source>
        <dbReference type="Proteomes" id="UP000634647"/>
    </source>
</evidence>
<dbReference type="InterPro" id="IPR036249">
    <property type="entry name" value="Thioredoxin-like_sf"/>
</dbReference>
<dbReference type="GO" id="GO:0016491">
    <property type="term" value="F:oxidoreductase activity"/>
    <property type="evidence" value="ECO:0007669"/>
    <property type="project" value="InterPro"/>
</dbReference>
<protein>
    <submittedName>
        <fullName evidence="2">Polyketide biosynthesis protein</fullName>
    </submittedName>
    <submittedName>
        <fullName evidence="3">Predicted dithiol-disulfide isomerase, DsbA family</fullName>
    </submittedName>
</protein>
<dbReference type="CDD" id="cd03024">
    <property type="entry name" value="DsbA_FrnE"/>
    <property type="match status" value="1"/>
</dbReference>
<dbReference type="EMBL" id="FNOB01000013">
    <property type="protein sequence ID" value="SDX29272.1"/>
    <property type="molecule type" value="Genomic_DNA"/>
</dbReference>
<dbReference type="RefSeq" id="WP_035846798.1">
    <property type="nucleotide sequence ID" value="NZ_BNAB01000009.1"/>
</dbReference>
<evidence type="ECO:0000313" key="2">
    <source>
        <dbReference type="EMBL" id="GHE02478.1"/>
    </source>
</evidence>
<organism evidence="2 5">
    <name type="scientific">Allgaiera indica</name>
    <dbReference type="NCBI Taxonomy" id="765699"/>
    <lineage>
        <taxon>Bacteria</taxon>
        <taxon>Pseudomonadati</taxon>
        <taxon>Pseudomonadota</taxon>
        <taxon>Alphaproteobacteria</taxon>
        <taxon>Rhodobacterales</taxon>
        <taxon>Paracoccaceae</taxon>
        <taxon>Allgaiera</taxon>
    </lineage>
</organism>
<gene>
    <name evidence="2" type="ORF">GCM10008024_22100</name>
    <name evidence="3" type="ORF">SAMN05444006_11347</name>
</gene>
<evidence type="ECO:0000259" key="1">
    <source>
        <dbReference type="Pfam" id="PF01323"/>
    </source>
</evidence>